<protein>
    <submittedName>
        <fullName evidence="2">Uncharacterized protein</fullName>
    </submittedName>
</protein>
<feature type="transmembrane region" description="Helical" evidence="1">
    <location>
        <begin position="20"/>
        <end position="41"/>
    </location>
</feature>
<sequence>MLFCYVAHPVVLEACLTRFVHVLGLFAFVLALAACSSVTPGKVDRRADWQRWGYAEGLKKVSSY</sequence>
<dbReference type="AlphaFoldDB" id="A0A318QC45"/>
<evidence type="ECO:0000313" key="2">
    <source>
        <dbReference type="EMBL" id="PYD74948.1"/>
    </source>
</evidence>
<comment type="caution">
    <text evidence="2">The sequence shown here is derived from an EMBL/GenBank/DDBJ whole genome shotgun (WGS) entry which is preliminary data.</text>
</comment>
<accession>A0A318QC45</accession>
<keyword evidence="1" id="KW-0472">Membrane</keyword>
<keyword evidence="1" id="KW-1133">Transmembrane helix</keyword>
<reference evidence="2 3" key="1">
    <citation type="submission" date="2017-07" db="EMBL/GenBank/DDBJ databases">
        <title>A draft genome sequence of Komagataeibacter sp. T5K1.</title>
        <authorList>
            <person name="Skraban J."/>
            <person name="Cleenwerck I."/>
            <person name="Vandamme P."/>
            <person name="Trcek J."/>
        </authorList>
    </citation>
    <scope>NUCLEOTIDE SEQUENCE [LARGE SCALE GENOMIC DNA]</scope>
    <source>
        <strain evidence="2 3">T5K1</strain>
    </source>
</reference>
<evidence type="ECO:0000313" key="3">
    <source>
        <dbReference type="Proteomes" id="UP000247609"/>
    </source>
</evidence>
<organism evidence="2 3">
    <name type="scientific">Novacetimonas pomaceti</name>
    <dbReference type="NCBI Taxonomy" id="2021998"/>
    <lineage>
        <taxon>Bacteria</taxon>
        <taxon>Pseudomonadati</taxon>
        <taxon>Pseudomonadota</taxon>
        <taxon>Alphaproteobacteria</taxon>
        <taxon>Acetobacterales</taxon>
        <taxon>Acetobacteraceae</taxon>
        <taxon>Novacetimonas</taxon>
    </lineage>
</organism>
<dbReference type="EMBL" id="NOXG01000017">
    <property type="protein sequence ID" value="PYD74948.1"/>
    <property type="molecule type" value="Genomic_DNA"/>
</dbReference>
<dbReference type="Proteomes" id="UP000247609">
    <property type="component" value="Unassembled WGS sequence"/>
</dbReference>
<keyword evidence="1" id="KW-0812">Transmembrane</keyword>
<proteinExistence type="predicted"/>
<gene>
    <name evidence="2" type="ORF">CFR71_11840</name>
</gene>
<evidence type="ECO:0000256" key="1">
    <source>
        <dbReference type="SAM" id="Phobius"/>
    </source>
</evidence>
<name>A0A318QC45_9PROT</name>